<keyword evidence="2" id="KW-1185">Reference proteome</keyword>
<dbReference type="Proteomes" id="UP001143509">
    <property type="component" value="Unassembled WGS sequence"/>
</dbReference>
<evidence type="ECO:0000313" key="1">
    <source>
        <dbReference type="EMBL" id="GLK47300.1"/>
    </source>
</evidence>
<dbReference type="RefSeq" id="WP_271163681.1">
    <property type="nucleotide sequence ID" value="NZ_BSFD01000001.1"/>
</dbReference>
<protein>
    <submittedName>
        <fullName evidence="1">Uncharacterized protein</fullName>
    </submittedName>
</protein>
<comment type="caution">
    <text evidence="1">The sequence shown here is derived from an EMBL/GenBank/DDBJ whole genome shotgun (WGS) entry which is preliminary data.</text>
</comment>
<dbReference type="EMBL" id="BSFD01000001">
    <property type="protein sequence ID" value="GLK47300.1"/>
    <property type="molecule type" value="Genomic_DNA"/>
</dbReference>
<name>A0ABQ5T5C3_9CAUL</name>
<reference evidence="1" key="1">
    <citation type="journal article" date="2014" name="Int. J. Syst. Evol. Microbiol.">
        <title>Complete genome of a new Firmicutes species belonging to the dominant human colonic microbiota ('Ruminococcus bicirculans') reveals two chromosomes and a selective capacity to utilize plant glucans.</title>
        <authorList>
            <consortium name="NISC Comparative Sequencing Program"/>
            <person name="Wegmann U."/>
            <person name="Louis P."/>
            <person name="Goesmann A."/>
            <person name="Henrissat B."/>
            <person name="Duncan S.H."/>
            <person name="Flint H.J."/>
        </authorList>
    </citation>
    <scope>NUCLEOTIDE SEQUENCE</scope>
    <source>
        <strain evidence="1">VKM B-1499</strain>
    </source>
</reference>
<accession>A0ABQ5T5C3</accession>
<evidence type="ECO:0000313" key="2">
    <source>
        <dbReference type="Proteomes" id="UP001143509"/>
    </source>
</evidence>
<organism evidence="1 2">
    <name type="scientific">Brevundimonas intermedia</name>
    <dbReference type="NCBI Taxonomy" id="74315"/>
    <lineage>
        <taxon>Bacteria</taxon>
        <taxon>Pseudomonadati</taxon>
        <taxon>Pseudomonadota</taxon>
        <taxon>Alphaproteobacteria</taxon>
        <taxon>Caulobacterales</taxon>
        <taxon>Caulobacteraceae</taxon>
        <taxon>Brevundimonas</taxon>
    </lineage>
</organism>
<reference evidence="1" key="2">
    <citation type="submission" date="2023-01" db="EMBL/GenBank/DDBJ databases">
        <authorList>
            <person name="Sun Q."/>
            <person name="Evtushenko L."/>
        </authorList>
    </citation>
    <scope>NUCLEOTIDE SEQUENCE</scope>
    <source>
        <strain evidence="1">VKM B-1499</strain>
    </source>
</reference>
<sequence>MSDAVKKAVAALIAALAVQTVGGLVWAGGAAARIATLEQRVGEQRLVAERLARLETQGEATAAAVERIERRLEGAR</sequence>
<gene>
    <name evidence="1" type="ORF">GCM10017620_02730</name>
</gene>
<proteinExistence type="predicted"/>